<keyword evidence="1" id="KW-0496">Mitochondrion</keyword>
<evidence type="ECO:0000313" key="1">
    <source>
        <dbReference type="EMBL" id="AGC78911.1"/>
    </source>
</evidence>
<dbReference type="EMBL" id="KC189947">
    <property type="protein sequence ID" value="AGC78931.1"/>
    <property type="molecule type" value="Genomic_DNA"/>
</dbReference>
<organism evidence="1">
    <name type="scientific">Vicia faba</name>
    <name type="common">Broad bean</name>
    <name type="synonym">Faba vulgaris</name>
    <dbReference type="NCBI Taxonomy" id="3906"/>
    <lineage>
        <taxon>Eukaryota</taxon>
        <taxon>Viridiplantae</taxon>
        <taxon>Streptophyta</taxon>
        <taxon>Embryophyta</taxon>
        <taxon>Tracheophyta</taxon>
        <taxon>Spermatophyta</taxon>
        <taxon>Magnoliopsida</taxon>
        <taxon>eudicotyledons</taxon>
        <taxon>Gunneridae</taxon>
        <taxon>Pentapetalae</taxon>
        <taxon>rosids</taxon>
        <taxon>fabids</taxon>
        <taxon>Fabales</taxon>
        <taxon>Fabaceae</taxon>
        <taxon>Papilionoideae</taxon>
        <taxon>50 kb inversion clade</taxon>
        <taxon>NPAAA clade</taxon>
        <taxon>Hologalegina</taxon>
        <taxon>IRL clade</taxon>
        <taxon>Fabeae</taxon>
        <taxon>Vicia</taxon>
    </lineage>
</organism>
<sequence length="136" mass="15115">MLKTLIDVVLPVVMESHLERTLHILWFLENDPLPSSARECGLCLSWLFLQAILIASMALYKWSSSGSGILCCATQCYAPAEQPTAGWKWAGPLGSGLKRPPGRTLLDLHFFLMVRLLLPPWGLYVKAPLRHSKNSG</sequence>
<protein>
    <submittedName>
        <fullName evidence="1">Uncharacterized protein</fullName>
    </submittedName>
</protein>
<geneLocation type="mitochondrion" evidence="1"/>
<dbReference type="EMBL" id="KC189947">
    <property type="protein sequence ID" value="AGC78911.1"/>
    <property type="molecule type" value="Genomic_DNA"/>
</dbReference>
<reference evidence="1" key="1">
    <citation type="journal article" date="2013" name="Front. Plant Sci.">
        <title>Mitochondrial Genome Sequence of the Legume Vicia faba.</title>
        <authorList>
            <person name="Negruk V."/>
        </authorList>
    </citation>
    <scope>NUCLEOTIDE SEQUENCE</scope>
</reference>
<name>R4IUA3_VICFA</name>
<accession>R4IUA3</accession>
<dbReference type="AlphaFoldDB" id="R4IUA3"/>
<proteinExistence type="predicted"/>